<evidence type="ECO:0000256" key="3">
    <source>
        <dbReference type="ARBA" id="ARBA00022840"/>
    </source>
</evidence>
<evidence type="ECO:0000313" key="8">
    <source>
        <dbReference type="EMBL" id="OEH77446.1"/>
    </source>
</evidence>
<evidence type="ECO:0000256" key="2">
    <source>
        <dbReference type="ARBA" id="ARBA00022801"/>
    </source>
</evidence>
<evidence type="ECO:0000256" key="5">
    <source>
        <dbReference type="SAM" id="MobiDB-lite"/>
    </source>
</evidence>
<dbReference type="EC" id="3.6.4.13" evidence="4"/>
<accession>A0A1D3D1X7</accession>
<keyword evidence="2 4" id="KW-0378">Hydrolase</keyword>
<comment type="catalytic activity">
    <reaction evidence="4">
        <text>ATP + H2O = ADP + phosphate + H(+)</text>
        <dbReference type="Rhea" id="RHEA:13065"/>
        <dbReference type="ChEBI" id="CHEBI:15377"/>
        <dbReference type="ChEBI" id="CHEBI:15378"/>
        <dbReference type="ChEBI" id="CHEBI:30616"/>
        <dbReference type="ChEBI" id="CHEBI:43474"/>
        <dbReference type="ChEBI" id="CHEBI:456216"/>
        <dbReference type="EC" id="3.6.4.13"/>
    </reaction>
</comment>
<dbReference type="EMBL" id="JROU02001089">
    <property type="protein sequence ID" value="OEH77446.1"/>
    <property type="molecule type" value="Genomic_DNA"/>
</dbReference>
<comment type="caution">
    <text evidence="8">The sequence shown here is derived from an EMBL/GenBank/DDBJ whole genome shotgun (WGS) entry which is preliminary data.</text>
</comment>
<keyword evidence="9" id="KW-1185">Reference proteome</keyword>
<dbReference type="InterPro" id="IPR011545">
    <property type="entry name" value="DEAD/DEAH_box_helicase_dom"/>
</dbReference>
<dbReference type="Pfam" id="PF08373">
    <property type="entry name" value="RAP"/>
    <property type="match status" value="1"/>
</dbReference>
<keyword evidence="4" id="KW-0694">RNA-binding</keyword>
<keyword evidence="1 4" id="KW-0547">Nucleotide-binding</keyword>
<evidence type="ECO:0000313" key="9">
    <source>
        <dbReference type="Proteomes" id="UP000095192"/>
    </source>
</evidence>
<dbReference type="PANTHER" id="PTHR24031">
    <property type="entry name" value="RNA HELICASE"/>
    <property type="match status" value="1"/>
</dbReference>
<sequence>MHSTAPVFLQQLNSVFAPSENGLAAVARLTRLLQLWGAAHCRKDDFVLPVLQQLVCVLQGRSPFEFREAAASEKRPAAVRSVLQHVPLETAAAAALAITRLGCTCSSASEQVQRTASQALALVFSAVEHRLRQLQHDQRKQQEQEQELQEQKHQEQEHQEQKQQEQKHQEQERQEQKHQEQEHQEQKHQEHQEQHQRQQRQLAVLPLLQLAAALCLWCCDRTVRVSQIQAANLLLTLLNPHKQVLEDLIVRSPPTSPRVTPPPAILTSSRNVLSIFSCCMRELLCIEAGALTPPAQEVLTLLRQGGVAALPLPLAAVKSCKQTAALAEVSAILQSMSVFPQGTLLQLREKLSEGPYSVPLAIESFPKTAVEVCGFTDFFRGESGESTGLLMPWRELRQRILQAKGWQVMTVSLEEWCALTDRRSREMYLRARLVDLQTTKQAPPSLRQREGGVRANRLILDISELAEPTTVPGLILPLVTYTSLQQKVVAGTLASQYTPNMRKEPEGIPGEEIANPRFEILLRRTQIRDSLLCLSEELWIVFFRTVMWVSVHLSNGYRGQRGRESFWLNTMFQDGLARCNGSADGVGVVESRMNSLMMKRPPGGAGAGGLSEVSSLAVLLQLRVLTLCIFLLVQLSPGKCFSPCRRSETMGEGGPPRPLTRDFLSCRNPLPTVLRGGPSSAFLRVPGLRMAQRGRSIGGVKNRVRAASRDAFVPRQAAAEIDASAPARPEQQQQEAFASAGFIPLGVLPSLRDSLKRWNISAASHIQAAALPLLLQGLSVCIAGETGSGKTVAYAGALAAAADGATGGAPPVAAASSYPVAVVLTPSRELAMQVLAWLRRLLHFVSSGALTPSAAGLLLGSSSASWPFGSSRRASSGRLSSSEEGSPKKRSCPLLLVSTPQAFAAAASREKGLFAATETLVLDEADMLLEGGFKKHTTALLERFRAADRESRRQGKPPTQYVLVAATLPSVGGRGSEGEGSLRAAQSAHSEVPESLHAAAAPACNTTPSREGRAYGGVKGSLQKLFPSMRFVESPLLHCHCSGLQQEFVAVSSEETEADRIDRVLGALRGPLRGLKTLVFCNTAATARRVAESLQERLQSDREAPKKPLVQLFSAQLPPLARAKLRKGLSPLTPPQCWFARMQQLVVCTWRDWELACSSTLPSPQ</sequence>
<dbReference type="SMART" id="SM00487">
    <property type="entry name" value="DEXDc"/>
    <property type="match status" value="1"/>
</dbReference>
<proteinExistence type="inferred from homology"/>
<dbReference type="InParanoid" id="A0A1D3D1X7"/>
<feature type="region of interest" description="Disordered" evidence="5">
    <location>
        <begin position="972"/>
        <end position="1015"/>
    </location>
</feature>
<dbReference type="GO" id="GO:0005524">
    <property type="term" value="F:ATP binding"/>
    <property type="evidence" value="ECO:0007669"/>
    <property type="project" value="UniProtKB-UniRule"/>
</dbReference>
<evidence type="ECO:0000259" key="7">
    <source>
        <dbReference type="PROSITE" id="PS51286"/>
    </source>
</evidence>
<evidence type="ECO:0000259" key="6">
    <source>
        <dbReference type="PROSITE" id="PS51192"/>
    </source>
</evidence>
<dbReference type="PROSITE" id="PS51192">
    <property type="entry name" value="HELICASE_ATP_BIND_1"/>
    <property type="match status" value="1"/>
</dbReference>
<evidence type="ECO:0000256" key="4">
    <source>
        <dbReference type="RuleBase" id="RU365068"/>
    </source>
</evidence>
<comment type="domain">
    <text evidence="4">The Q motif is unique to and characteristic of the DEAD box family of RNA helicases and controls ATP binding and hydrolysis.</text>
</comment>
<dbReference type="InterPro" id="IPR027417">
    <property type="entry name" value="P-loop_NTPase"/>
</dbReference>
<feature type="compositionally biased region" description="Basic and acidic residues" evidence="5">
    <location>
        <begin position="134"/>
        <end position="196"/>
    </location>
</feature>
<dbReference type="InterPro" id="IPR013584">
    <property type="entry name" value="RAP"/>
</dbReference>
<evidence type="ECO:0000256" key="1">
    <source>
        <dbReference type="ARBA" id="ARBA00022741"/>
    </source>
</evidence>
<dbReference type="AlphaFoldDB" id="A0A1D3D1X7"/>
<gene>
    <name evidence="8" type="ORF">cyc_06499</name>
</gene>
<keyword evidence="4 8" id="KW-0347">Helicase</keyword>
<organism evidence="8 9">
    <name type="scientific">Cyclospora cayetanensis</name>
    <dbReference type="NCBI Taxonomy" id="88456"/>
    <lineage>
        <taxon>Eukaryota</taxon>
        <taxon>Sar</taxon>
        <taxon>Alveolata</taxon>
        <taxon>Apicomplexa</taxon>
        <taxon>Conoidasida</taxon>
        <taxon>Coccidia</taxon>
        <taxon>Eucoccidiorida</taxon>
        <taxon>Eimeriorina</taxon>
        <taxon>Eimeriidae</taxon>
        <taxon>Cyclospora</taxon>
    </lineage>
</organism>
<feature type="region of interest" description="Disordered" evidence="5">
    <location>
        <begin position="867"/>
        <end position="891"/>
    </location>
</feature>
<dbReference type="VEuPathDB" id="ToxoDB:cyc_06499"/>
<dbReference type="PROSITE" id="PS51286">
    <property type="entry name" value="RAP"/>
    <property type="match status" value="1"/>
</dbReference>
<feature type="domain" description="Helicase ATP-binding" evidence="6">
    <location>
        <begin position="771"/>
        <end position="970"/>
    </location>
</feature>
<dbReference type="Proteomes" id="UP000095192">
    <property type="component" value="Unassembled WGS sequence"/>
</dbReference>
<dbReference type="InterPro" id="IPR014001">
    <property type="entry name" value="Helicase_ATP-bd"/>
</dbReference>
<dbReference type="GO" id="GO:0016787">
    <property type="term" value="F:hydrolase activity"/>
    <property type="evidence" value="ECO:0007669"/>
    <property type="project" value="UniProtKB-KW"/>
</dbReference>
<reference evidence="8 9" key="1">
    <citation type="journal article" date="2016" name="BMC Genomics">
        <title>Comparative genomics reveals Cyclospora cayetanensis possesses coccidia-like metabolism and invasion components but unique surface antigens.</title>
        <authorList>
            <person name="Liu S."/>
            <person name="Wang L."/>
            <person name="Zheng H."/>
            <person name="Xu Z."/>
            <person name="Roellig D.M."/>
            <person name="Li N."/>
            <person name="Frace M.A."/>
            <person name="Tang K."/>
            <person name="Arrowood M.J."/>
            <person name="Moss D.M."/>
            <person name="Zhang L."/>
            <person name="Feng Y."/>
            <person name="Xiao L."/>
        </authorList>
    </citation>
    <scope>NUCLEOTIDE SEQUENCE [LARGE SCALE GENOMIC DNA]</scope>
    <source>
        <strain evidence="8 9">CHN_HEN01</strain>
    </source>
</reference>
<dbReference type="Pfam" id="PF00270">
    <property type="entry name" value="DEAD"/>
    <property type="match status" value="1"/>
</dbReference>
<comment type="similarity">
    <text evidence="4">Belongs to the DEAD box helicase family.</text>
</comment>
<dbReference type="SUPFAM" id="SSF52540">
    <property type="entry name" value="P-loop containing nucleoside triphosphate hydrolases"/>
    <property type="match status" value="2"/>
</dbReference>
<protein>
    <recommendedName>
        <fullName evidence="4">ATP-dependent RNA helicase</fullName>
        <ecNumber evidence="4">3.6.4.13</ecNumber>
    </recommendedName>
</protein>
<comment type="function">
    <text evidence="4">RNA helicase.</text>
</comment>
<feature type="region of interest" description="Disordered" evidence="5">
    <location>
        <begin position="134"/>
        <end position="197"/>
    </location>
</feature>
<feature type="domain" description="RAP" evidence="7">
    <location>
        <begin position="368"/>
        <end position="431"/>
    </location>
</feature>
<dbReference type="Gene3D" id="3.40.50.300">
    <property type="entry name" value="P-loop containing nucleotide triphosphate hydrolases"/>
    <property type="match status" value="1"/>
</dbReference>
<dbReference type="GO" id="GO:0003723">
    <property type="term" value="F:RNA binding"/>
    <property type="evidence" value="ECO:0007669"/>
    <property type="project" value="UniProtKB-UniRule"/>
</dbReference>
<feature type="compositionally biased region" description="Low complexity" evidence="5">
    <location>
        <begin position="867"/>
        <end position="884"/>
    </location>
</feature>
<name>A0A1D3D1X7_9EIME</name>
<keyword evidence="3 4" id="KW-0067">ATP-binding</keyword>
<dbReference type="GO" id="GO:0003724">
    <property type="term" value="F:RNA helicase activity"/>
    <property type="evidence" value="ECO:0007669"/>
    <property type="project" value="UniProtKB-EC"/>
</dbReference>